<name>A0A1L9Q0Z1_ASPVE</name>
<dbReference type="GeneID" id="63726268"/>
<protein>
    <submittedName>
        <fullName evidence="1">Uncharacterized protein</fullName>
    </submittedName>
</protein>
<organism evidence="1 2">
    <name type="scientific">Aspergillus versicolor CBS 583.65</name>
    <dbReference type="NCBI Taxonomy" id="1036611"/>
    <lineage>
        <taxon>Eukaryota</taxon>
        <taxon>Fungi</taxon>
        <taxon>Dikarya</taxon>
        <taxon>Ascomycota</taxon>
        <taxon>Pezizomycotina</taxon>
        <taxon>Eurotiomycetes</taxon>
        <taxon>Eurotiomycetidae</taxon>
        <taxon>Eurotiales</taxon>
        <taxon>Aspergillaceae</taxon>
        <taxon>Aspergillus</taxon>
        <taxon>Aspergillus subgen. Nidulantes</taxon>
    </lineage>
</organism>
<sequence>MPECTCDCEYELYFGITRSKSNESGTRWIIILLDPKNEVCNWYQSVTGQNGYTATVAPGLTLGFNEGFRNKVRIGTIRKRDMNIFQRIFAATEPQDSHRFAAEFVLNLSRESLVEGVLGWDMLRAAKNTAYIWEHLNIRPSVHWQSLADREDSCIFETASRNSYVVR</sequence>
<gene>
    <name evidence="1" type="ORF">ASPVEDRAFT_33612</name>
</gene>
<evidence type="ECO:0000313" key="2">
    <source>
        <dbReference type="Proteomes" id="UP000184073"/>
    </source>
</evidence>
<dbReference type="AlphaFoldDB" id="A0A1L9Q0Z1"/>
<dbReference type="VEuPathDB" id="FungiDB:ASPVEDRAFT_33612"/>
<dbReference type="EMBL" id="KV878137">
    <property type="protein sequence ID" value="OJJ07389.1"/>
    <property type="molecule type" value="Genomic_DNA"/>
</dbReference>
<dbReference type="RefSeq" id="XP_040673151.1">
    <property type="nucleotide sequence ID" value="XM_040810757.1"/>
</dbReference>
<dbReference type="Proteomes" id="UP000184073">
    <property type="component" value="Unassembled WGS sequence"/>
</dbReference>
<keyword evidence="2" id="KW-1185">Reference proteome</keyword>
<reference evidence="2" key="1">
    <citation type="journal article" date="2017" name="Genome Biol.">
        <title>Comparative genomics reveals high biological diversity and specific adaptations in the industrially and medically important fungal genus Aspergillus.</title>
        <authorList>
            <person name="de Vries R.P."/>
            <person name="Riley R."/>
            <person name="Wiebenga A."/>
            <person name="Aguilar-Osorio G."/>
            <person name="Amillis S."/>
            <person name="Uchima C.A."/>
            <person name="Anderluh G."/>
            <person name="Asadollahi M."/>
            <person name="Askin M."/>
            <person name="Barry K."/>
            <person name="Battaglia E."/>
            <person name="Bayram O."/>
            <person name="Benocci T."/>
            <person name="Braus-Stromeyer S.A."/>
            <person name="Caldana C."/>
            <person name="Canovas D."/>
            <person name="Cerqueira G.C."/>
            <person name="Chen F."/>
            <person name="Chen W."/>
            <person name="Choi C."/>
            <person name="Clum A."/>
            <person name="Dos Santos R.A."/>
            <person name="Damasio A.R."/>
            <person name="Diallinas G."/>
            <person name="Emri T."/>
            <person name="Fekete E."/>
            <person name="Flipphi M."/>
            <person name="Freyberg S."/>
            <person name="Gallo A."/>
            <person name="Gournas C."/>
            <person name="Habgood R."/>
            <person name="Hainaut M."/>
            <person name="Harispe M.L."/>
            <person name="Henrissat B."/>
            <person name="Hilden K.S."/>
            <person name="Hope R."/>
            <person name="Hossain A."/>
            <person name="Karabika E."/>
            <person name="Karaffa L."/>
            <person name="Karanyi Z."/>
            <person name="Krasevec N."/>
            <person name="Kuo A."/>
            <person name="Kusch H."/>
            <person name="LaButti K."/>
            <person name="Lagendijk E.L."/>
            <person name="Lapidus A."/>
            <person name="Levasseur A."/>
            <person name="Lindquist E."/>
            <person name="Lipzen A."/>
            <person name="Logrieco A.F."/>
            <person name="MacCabe A."/>
            <person name="Maekelae M.R."/>
            <person name="Malavazi I."/>
            <person name="Melin P."/>
            <person name="Meyer V."/>
            <person name="Mielnichuk N."/>
            <person name="Miskei M."/>
            <person name="Molnar A.P."/>
            <person name="Mule G."/>
            <person name="Ngan C.Y."/>
            <person name="Orejas M."/>
            <person name="Orosz E."/>
            <person name="Ouedraogo J.P."/>
            <person name="Overkamp K.M."/>
            <person name="Park H.-S."/>
            <person name="Perrone G."/>
            <person name="Piumi F."/>
            <person name="Punt P.J."/>
            <person name="Ram A.F."/>
            <person name="Ramon A."/>
            <person name="Rauscher S."/>
            <person name="Record E."/>
            <person name="Riano-Pachon D.M."/>
            <person name="Robert V."/>
            <person name="Roehrig J."/>
            <person name="Ruller R."/>
            <person name="Salamov A."/>
            <person name="Salih N.S."/>
            <person name="Samson R.A."/>
            <person name="Sandor E."/>
            <person name="Sanguinetti M."/>
            <person name="Schuetze T."/>
            <person name="Sepcic K."/>
            <person name="Shelest E."/>
            <person name="Sherlock G."/>
            <person name="Sophianopoulou V."/>
            <person name="Squina F.M."/>
            <person name="Sun H."/>
            <person name="Susca A."/>
            <person name="Todd R.B."/>
            <person name="Tsang A."/>
            <person name="Unkles S.E."/>
            <person name="van de Wiele N."/>
            <person name="van Rossen-Uffink D."/>
            <person name="Oliveira J.V."/>
            <person name="Vesth T.C."/>
            <person name="Visser J."/>
            <person name="Yu J.-H."/>
            <person name="Zhou M."/>
            <person name="Andersen M.R."/>
            <person name="Archer D.B."/>
            <person name="Baker S.E."/>
            <person name="Benoit I."/>
            <person name="Brakhage A.A."/>
            <person name="Braus G.H."/>
            <person name="Fischer R."/>
            <person name="Frisvad J.C."/>
            <person name="Goldman G.H."/>
            <person name="Houbraken J."/>
            <person name="Oakley B."/>
            <person name="Pocsi I."/>
            <person name="Scazzocchio C."/>
            <person name="Seiboth B."/>
            <person name="vanKuyk P.A."/>
            <person name="Wortman J."/>
            <person name="Dyer P.S."/>
            <person name="Grigoriev I.V."/>
        </authorList>
    </citation>
    <scope>NUCLEOTIDE SEQUENCE [LARGE SCALE GENOMIC DNA]</scope>
    <source>
        <strain evidence="2">CBS 583.65</strain>
    </source>
</reference>
<proteinExistence type="predicted"/>
<accession>A0A1L9Q0Z1</accession>
<evidence type="ECO:0000313" key="1">
    <source>
        <dbReference type="EMBL" id="OJJ07389.1"/>
    </source>
</evidence>